<evidence type="ECO:0000256" key="1">
    <source>
        <dbReference type="ARBA" id="ARBA00007606"/>
    </source>
</evidence>
<dbReference type="Proteomes" id="UP001324115">
    <property type="component" value="Unassembled WGS sequence"/>
</dbReference>
<dbReference type="InterPro" id="IPR016363">
    <property type="entry name" value="L-lectin"/>
</dbReference>
<dbReference type="CDD" id="cd06899">
    <property type="entry name" value="lectin_legume_LecRK_Arcelin_ConA"/>
    <property type="match status" value="1"/>
</dbReference>
<dbReference type="InterPro" id="IPR001220">
    <property type="entry name" value="Legume_lectin_dom"/>
</dbReference>
<dbReference type="PANTHER" id="PTHR32401:SF47">
    <property type="entry name" value="LEGUME LECTIN DOMAIN-CONTAINING PROTEIN"/>
    <property type="match status" value="1"/>
</dbReference>
<reference evidence="5 6" key="1">
    <citation type="journal article" date="2023" name="G3 (Bethesda)">
        <title>A haplotype-resolved chromosome-scale genome for Quercus rubra L. provides insights into the genetics of adaptive traits for red oak species.</title>
        <authorList>
            <person name="Kapoor B."/>
            <person name="Jenkins J."/>
            <person name="Schmutz J."/>
            <person name="Zhebentyayeva T."/>
            <person name="Kuelheim C."/>
            <person name="Coggeshall M."/>
            <person name="Heim C."/>
            <person name="Lasky J.R."/>
            <person name="Leites L."/>
            <person name="Islam-Faridi N."/>
            <person name="Romero-Severson J."/>
            <person name="DeLeo V.L."/>
            <person name="Lucas S.M."/>
            <person name="Lazic D."/>
            <person name="Gailing O."/>
            <person name="Carlson J."/>
            <person name="Staton M."/>
        </authorList>
    </citation>
    <scope>NUCLEOTIDE SEQUENCE [LARGE SCALE GENOMIC DNA]</scope>
    <source>
        <strain evidence="5">Pseudo-F2</strain>
    </source>
</reference>
<keyword evidence="6" id="KW-1185">Reference proteome</keyword>
<evidence type="ECO:0000259" key="4">
    <source>
        <dbReference type="Pfam" id="PF00139"/>
    </source>
</evidence>
<protein>
    <recommendedName>
        <fullName evidence="4">Legume lectin domain-containing protein</fullName>
    </recommendedName>
</protein>
<evidence type="ECO:0000256" key="2">
    <source>
        <dbReference type="ARBA" id="ARBA00022734"/>
    </source>
</evidence>
<dbReference type="Pfam" id="PF00139">
    <property type="entry name" value="Lectin_legB"/>
    <property type="match status" value="1"/>
</dbReference>
<organism evidence="5 6">
    <name type="scientific">Quercus rubra</name>
    <name type="common">Northern red oak</name>
    <name type="synonym">Quercus borealis</name>
    <dbReference type="NCBI Taxonomy" id="3512"/>
    <lineage>
        <taxon>Eukaryota</taxon>
        <taxon>Viridiplantae</taxon>
        <taxon>Streptophyta</taxon>
        <taxon>Embryophyta</taxon>
        <taxon>Tracheophyta</taxon>
        <taxon>Spermatophyta</taxon>
        <taxon>Magnoliopsida</taxon>
        <taxon>eudicotyledons</taxon>
        <taxon>Gunneridae</taxon>
        <taxon>Pentapetalae</taxon>
        <taxon>rosids</taxon>
        <taxon>fabids</taxon>
        <taxon>Fagales</taxon>
        <taxon>Fagaceae</taxon>
        <taxon>Quercus</taxon>
    </lineage>
</organism>
<dbReference type="AlphaFoldDB" id="A0AAN7G202"/>
<dbReference type="InterPro" id="IPR013320">
    <property type="entry name" value="ConA-like_dom_sf"/>
</dbReference>
<dbReference type="SUPFAM" id="SSF49899">
    <property type="entry name" value="Concanavalin A-like lectins/glucanases"/>
    <property type="match status" value="1"/>
</dbReference>
<feature type="transmembrane region" description="Helical" evidence="3">
    <location>
        <begin position="21"/>
        <end position="43"/>
    </location>
</feature>
<dbReference type="FunFam" id="2.60.120.200:FF:000103">
    <property type="entry name" value="L-type lectin-domain containing receptor kinase IX.1"/>
    <property type="match status" value="1"/>
</dbReference>
<dbReference type="EMBL" id="JAXUIC010000002">
    <property type="protein sequence ID" value="KAK4604633.1"/>
    <property type="molecule type" value="Genomic_DNA"/>
</dbReference>
<dbReference type="PROSITE" id="PS00308">
    <property type="entry name" value="LECTIN_LEGUME_ALPHA"/>
    <property type="match status" value="1"/>
</dbReference>
<dbReference type="PIRSF" id="PIRSF002690">
    <property type="entry name" value="L-type_lectin_plant"/>
    <property type="match status" value="1"/>
</dbReference>
<gene>
    <name evidence="5" type="ORF">RGQ29_012914</name>
</gene>
<keyword evidence="2" id="KW-0430">Lectin</keyword>
<keyword evidence="3" id="KW-0472">Membrane</keyword>
<proteinExistence type="inferred from homology"/>
<evidence type="ECO:0000256" key="3">
    <source>
        <dbReference type="SAM" id="Phobius"/>
    </source>
</evidence>
<dbReference type="InterPro" id="IPR050258">
    <property type="entry name" value="Leguminous_Lectin"/>
</dbReference>
<name>A0AAN7G202_QUERU</name>
<sequence length="278" mass="30868">MTHYDFNICSYFLQPQKIQSLLNPLFIFFLLLLPHANSISFNFHSFQPNLNNTITFQGDAFSSNGVLQLTKNQLDGPINSSAGRASYAEPMHLWDASTGRLTDFHAEFSFIVKAVGTSTLHGDGLSFFIAPFESKIPNNSSGGYLGLFNSEVALTPSRNQIVAVEFDNFLNPWDPVYNHIGINVNSIQSVSVAKLTCSFQMGSIVHAWISYYSTTQRLDVFAAYVDIRGIGMNSSLSITIDLRNVLPEWVRVGFSAATGQLVELHQITSWSFTSTLED</sequence>
<feature type="domain" description="Legume lectin" evidence="4">
    <location>
        <begin position="39"/>
        <end position="275"/>
    </location>
</feature>
<keyword evidence="3" id="KW-1133">Transmembrane helix</keyword>
<dbReference type="PANTHER" id="PTHR32401">
    <property type="entry name" value="CONCANAVALIN A-LIKE LECTIN FAMILY PROTEIN"/>
    <property type="match status" value="1"/>
</dbReference>
<keyword evidence="3" id="KW-0812">Transmembrane</keyword>
<comment type="similarity">
    <text evidence="1">Belongs to the leguminous lectin family.</text>
</comment>
<dbReference type="Gene3D" id="2.60.120.200">
    <property type="match status" value="1"/>
</dbReference>
<dbReference type="InterPro" id="IPR000985">
    <property type="entry name" value="Lectin_LegA_CS"/>
</dbReference>
<evidence type="ECO:0000313" key="6">
    <source>
        <dbReference type="Proteomes" id="UP001324115"/>
    </source>
</evidence>
<comment type="caution">
    <text evidence="5">The sequence shown here is derived from an EMBL/GenBank/DDBJ whole genome shotgun (WGS) entry which is preliminary data.</text>
</comment>
<accession>A0AAN7G202</accession>
<evidence type="ECO:0000313" key="5">
    <source>
        <dbReference type="EMBL" id="KAK4604633.1"/>
    </source>
</evidence>
<dbReference type="GO" id="GO:0030246">
    <property type="term" value="F:carbohydrate binding"/>
    <property type="evidence" value="ECO:0007669"/>
    <property type="project" value="UniProtKB-KW"/>
</dbReference>